<dbReference type="Proteomes" id="UP000649739">
    <property type="component" value="Unassembled WGS sequence"/>
</dbReference>
<feature type="domain" description="DUF6879" evidence="1">
    <location>
        <begin position="7"/>
        <end position="170"/>
    </location>
</feature>
<sequence length="172" mass="19686">MRELTYAEFVRAYESVADSWAHLELQPHYGVNLPSPHFAAWRRDEPDDLSYLDPWCGLLSAMTAAGKRLRRLKVVNEPLGEYHRWIHSAQGPIHRAGEVTRWCRRRDVPHVAFPATDYYLLDDSAALFLHFDGDLNPVAYTITEDSGIVALCRTAFAECWAAATDHDEYRPV</sequence>
<evidence type="ECO:0000313" key="2">
    <source>
        <dbReference type="EMBL" id="GGK07078.1"/>
    </source>
</evidence>
<reference evidence="2" key="1">
    <citation type="journal article" date="2014" name="Int. J. Syst. Evol. Microbiol.">
        <title>Complete genome sequence of Corynebacterium casei LMG S-19264T (=DSM 44701T), isolated from a smear-ripened cheese.</title>
        <authorList>
            <consortium name="US DOE Joint Genome Institute (JGI-PGF)"/>
            <person name="Walter F."/>
            <person name="Albersmeier A."/>
            <person name="Kalinowski J."/>
            <person name="Ruckert C."/>
        </authorList>
    </citation>
    <scope>NUCLEOTIDE SEQUENCE</scope>
    <source>
        <strain evidence="2">JCM 3090</strain>
    </source>
</reference>
<evidence type="ECO:0000259" key="1">
    <source>
        <dbReference type="Pfam" id="PF21806"/>
    </source>
</evidence>
<comment type="caution">
    <text evidence="2">The sequence shown here is derived from an EMBL/GenBank/DDBJ whole genome shotgun (WGS) entry which is preliminary data.</text>
</comment>
<proteinExistence type="predicted"/>
<protein>
    <recommendedName>
        <fullName evidence="1">DUF6879 domain-containing protein</fullName>
    </recommendedName>
</protein>
<accession>A0A8J3BDL5</accession>
<dbReference type="RefSeq" id="WP_189171845.1">
    <property type="nucleotide sequence ID" value="NZ_BMQB01000011.1"/>
</dbReference>
<evidence type="ECO:0000313" key="3">
    <source>
        <dbReference type="Proteomes" id="UP000649739"/>
    </source>
</evidence>
<reference evidence="2" key="2">
    <citation type="submission" date="2020-09" db="EMBL/GenBank/DDBJ databases">
        <authorList>
            <person name="Sun Q."/>
            <person name="Ohkuma M."/>
        </authorList>
    </citation>
    <scope>NUCLEOTIDE SEQUENCE</scope>
    <source>
        <strain evidence="2">JCM 3090</strain>
    </source>
</reference>
<keyword evidence="3" id="KW-1185">Reference proteome</keyword>
<organism evidence="2 3">
    <name type="scientific">Pilimelia anulata</name>
    <dbReference type="NCBI Taxonomy" id="53371"/>
    <lineage>
        <taxon>Bacteria</taxon>
        <taxon>Bacillati</taxon>
        <taxon>Actinomycetota</taxon>
        <taxon>Actinomycetes</taxon>
        <taxon>Micromonosporales</taxon>
        <taxon>Micromonosporaceae</taxon>
        <taxon>Pilimelia</taxon>
    </lineage>
</organism>
<gene>
    <name evidence="2" type="ORF">GCM10010123_41100</name>
</gene>
<dbReference type="EMBL" id="BMQB01000011">
    <property type="protein sequence ID" value="GGK07078.1"/>
    <property type="molecule type" value="Genomic_DNA"/>
</dbReference>
<dbReference type="Pfam" id="PF21806">
    <property type="entry name" value="DUF6879"/>
    <property type="match status" value="1"/>
</dbReference>
<name>A0A8J3BDL5_9ACTN</name>
<dbReference type="AlphaFoldDB" id="A0A8J3BDL5"/>
<dbReference type="InterPro" id="IPR049244">
    <property type="entry name" value="DUF6879"/>
</dbReference>